<evidence type="ECO:0000256" key="1">
    <source>
        <dbReference type="SAM" id="MobiDB-lite"/>
    </source>
</evidence>
<dbReference type="Proteomes" id="UP001341840">
    <property type="component" value="Unassembled WGS sequence"/>
</dbReference>
<evidence type="ECO:0000313" key="2">
    <source>
        <dbReference type="EMBL" id="MED6144077.1"/>
    </source>
</evidence>
<name>A0ABU6T5T1_9FABA</name>
<accession>A0ABU6T5T1</accession>
<reference evidence="2 3" key="1">
    <citation type="journal article" date="2023" name="Plants (Basel)">
        <title>Bridging the Gap: Combining Genomics and Transcriptomics Approaches to Understand Stylosanthes scabra, an Orphan Legume from the Brazilian Caatinga.</title>
        <authorList>
            <person name="Ferreira-Neto J.R.C."/>
            <person name="da Silva M.D."/>
            <person name="Binneck E."/>
            <person name="de Melo N.F."/>
            <person name="da Silva R.H."/>
            <person name="de Melo A.L.T.M."/>
            <person name="Pandolfi V."/>
            <person name="Bustamante F.O."/>
            <person name="Brasileiro-Vidal A.C."/>
            <person name="Benko-Iseppon A.M."/>
        </authorList>
    </citation>
    <scope>NUCLEOTIDE SEQUENCE [LARGE SCALE GENOMIC DNA]</scope>
    <source>
        <tissue evidence="2">Leaves</tissue>
    </source>
</reference>
<feature type="compositionally biased region" description="Basic and acidic residues" evidence="1">
    <location>
        <begin position="142"/>
        <end position="155"/>
    </location>
</feature>
<protein>
    <submittedName>
        <fullName evidence="2">Uncharacterized protein</fullName>
    </submittedName>
</protein>
<organism evidence="2 3">
    <name type="scientific">Stylosanthes scabra</name>
    <dbReference type="NCBI Taxonomy" id="79078"/>
    <lineage>
        <taxon>Eukaryota</taxon>
        <taxon>Viridiplantae</taxon>
        <taxon>Streptophyta</taxon>
        <taxon>Embryophyta</taxon>
        <taxon>Tracheophyta</taxon>
        <taxon>Spermatophyta</taxon>
        <taxon>Magnoliopsida</taxon>
        <taxon>eudicotyledons</taxon>
        <taxon>Gunneridae</taxon>
        <taxon>Pentapetalae</taxon>
        <taxon>rosids</taxon>
        <taxon>fabids</taxon>
        <taxon>Fabales</taxon>
        <taxon>Fabaceae</taxon>
        <taxon>Papilionoideae</taxon>
        <taxon>50 kb inversion clade</taxon>
        <taxon>dalbergioids sensu lato</taxon>
        <taxon>Dalbergieae</taxon>
        <taxon>Pterocarpus clade</taxon>
        <taxon>Stylosanthes</taxon>
    </lineage>
</organism>
<dbReference type="EMBL" id="JASCZI010090651">
    <property type="protein sequence ID" value="MED6144077.1"/>
    <property type="molecule type" value="Genomic_DNA"/>
</dbReference>
<evidence type="ECO:0000313" key="3">
    <source>
        <dbReference type="Proteomes" id="UP001341840"/>
    </source>
</evidence>
<proteinExistence type="predicted"/>
<gene>
    <name evidence="2" type="ORF">PIB30_012164</name>
</gene>
<sequence>MLVTNGANTFFFPSLPTSINRQLVPHLPLPFPSNISKQVPPLSLSPSPNPDVATVMTSFLRFVPPPLDLQPSQCRRRFSTTLEFRDDVDDLNHGNFFQIRDTINRLLDTLGPLAKPSFPANEIDDGNAMGVDDEDAYGAKLADAEHDDTRHPSPT</sequence>
<comment type="caution">
    <text evidence="2">The sequence shown here is derived from an EMBL/GenBank/DDBJ whole genome shotgun (WGS) entry which is preliminary data.</text>
</comment>
<keyword evidence="3" id="KW-1185">Reference proteome</keyword>
<feature type="region of interest" description="Disordered" evidence="1">
    <location>
        <begin position="118"/>
        <end position="155"/>
    </location>
</feature>